<reference evidence="1" key="1">
    <citation type="submission" date="2020-10" db="EMBL/GenBank/DDBJ databases">
        <title>Taxonomic study of unclassified bacteria belonging to the class Ktedonobacteria.</title>
        <authorList>
            <person name="Yabe S."/>
            <person name="Wang C.M."/>
            <person name="Zheng Y."/>
            <person name="Sakai Y."/>
            <person name="Cavaletti L."/>
            <person name="Monciardini P."/>
            <person name="Donadio S."/>
        </authorList>
    </citation>
    <scope>NUCLEOTIDE SEQUENCE</scope>
    <source>
        <strain evidence="1">SOSP1-1</strain>
    </source>
</reference>
<protein>
    <submittedName>
        <fullName evidence="1">Uncharacterized protein</fullName>
    </submittedName>
</protein>
<evidence type="ECO:0000313" key="2">
    <source>
        <dbReference type="Proteomes" id="UP000612362"/>
    </source>
</evidence>
<dbReference type="AlphaFoldDB" id="A0A8J3HVH9"/>
<comment type="caution">
    <text evidence="1">The sequence shown here is derived from an EMBL/GenBank/DDBJ whole genome shotgun (WGS) entry which is preliminary data.</text>
</comment>
<organism evidence="1 2">
    <name type="scientific">Ktedonospora formicarum</name>
    <dbReference type="NCBI Taxonomy" id="2778364"/>
    <lineage>
        <taxon>Bacteria</taxon>
        <taxon>Bacillati</taxon>
        <taxon>Chloroflexota</taxon>
        <taxon>Ktedonobacteria</taxon>
        <taxon>Ktedonobacterales</taxon>
        <taxon>Ktedonobacteraceae</taxon>
        <taxon>Ktedonospora</taxon>
    </lineage>
</organism>
<proteinExistence type="predicted"/>
<keyword evidence="2" id="KW-1185">Reference proteome</keyword>
<dbReference type="EMBL" id="BNJF01000001">
    <property type="protein sequence ID" value="GHO44534.1"/>
    <property type="molecule type" value="Genomic_DNA"/>
</dbReference>
<dbReference type="RefSeq" id="WP_220193919.1">
    <property type="nucleotide sequence ID" value="NZ_BNJF01000001.1"/>
</dbReference>
<sequence length="62" mass="7101">MRAFEIITEAEKLGSRKATHNTIHNALIVASRRVNDPHLTPKEREKARKVENVLLGYLKKHA</sequence>
<name>A0A8J3HVH9_9CHLR</name>
<accession>A0A8J3HVH9</accession>
<gene>
    <name evidence="1" type="ORF">KSX_26970</name>
</gene>
<dbReference type="Proteomes" id="UP000612362">
    <property type="component" value="Unassembled WGS sequence"/>
</dbReference>
<evidence type="ECO:0000313" key="1">
    <source>
        <dbReference type="EMBL" id="GHO44534.1"/>
    </source>
</evidence>